<protein>
    <recommendedName>
        <fullName evidence="6">Phosphoenolpyruvate synthase</fullName>
        <ecNumber evidence="5">2.7.9.2</ecNumber>
    </recommendedName>
    <alternativeName>
        <fullName evidence="13">Pyruvate, water dikinase</fullName>
    </alternativeName>
</protein>
<dbReference type="InterPro" id="IPR002192">
    <property type="entry name" value="PPDK_AMP/ATP-bd"/>
</dbReference>
<dbReference type="InterPro" id="IPR006319">
    <property type="entry name" value="PEP_synth"/>
</dbReference>
<dbReference type="Gene3D" id="3.30.1490.20">
    <property type="entry name" value="ATP-grasp fold, A domain"/>
    <property type="match status" value="1"/>
</dbReference>
<dbReference type="EC" id="2.7.9.2" evidence="5"/>
<evidence type="ECO:0000256" key="6">
    <source>
        <dbReference type="ARBA" id="ARBA00021623"/>
    </source>
</evidence>
<evidence type="ECO:0000256" key="13">
    <source>
        <dbReference type="ARBA" id="ARBA00033470"/>
    </source>
</evidence>
<dbReference type="GO" id="GO:0005524">
    <property type="term" value="F:ATP binding"/>
    <property type="evidence" value="ECO:0007669"/>
    <property type="project" value="UniProtKB-KW"/>
</dbReference>
<evidence type="ECO:0000256" key="14">
    <source>
        <dbReference type="ARBA" id="ARBA00047700"/>
    </source>
</evidence>
<keyword evidence="9" id="KW-0547">Nucleotide-binding</keyword>
<evidence type="ECO:0000256" key="1">
    <source>
        <dbReference type="ARBA" id="ARBA00001946"/>
    </source>
</evidence>
<comment type="caution">
    <text evidence="17">The sequence shown here is derived from an EMBL/GenBank/DDBJ whole genome shotgun (WGS) entry which is preliminary data.</text>
</comment>
<dbReference type="Proteomes" id="UP000434052">
    <property type="component" value="Unassembled WGS sequence"/>
</dbReference>
<comment type="cofactor">
    <cofactor evidence="1">
        <name>Mg(2+)</name>
        <dbReference type="ChEBI" id="CHEBI:18420"/>
    </cofactor>
</comment>
<dbReference type="GO" id="GO:0046872">
    <property type="term" value="F:metal ion binding"/>
    <property type="evidence" value="ECO:0007669"/>
    <property type="project" value="UniProtKB-KW"/>
</dbReference>
<dbReference type="InterPro" id="IPR013815">
    <property type="entry name" value="ATP_grasp_subdomain_1"/>
</dbReference>
<comment type="similarity">
    <text evidence="4">Belongs to the PEP-utilizing enzyme family.</text>
</comment>
<evidence type="ECO:0000256" key="12">
    <source>
        <dbReference type="ARBA" id="ARBA00022842"/>
    </source>
</evidence>
<dbReference type="GO" id="GO:0008986">
    <property type="term" value="F:pyruvate, water dikinase activity"/>
    <property type="evidence" value="ECO:0007669"/>
    <property type="project" value="UniProtKB-EC"/>
</dbReference>
<gene>
    <name evidence="17" type="ORF">DQK91_17805</name>
</gene>
<feature type="domain" description="PEP-utilising enzyme mobile" evidence="15">
    <location>
        <begin position="473"/>
        <end position="539"/>
    </location>
</feature>
<dbReference type="RefSeq" id="WP_144306755.1">
    <property type="nucleotide sequence ID" value="NZ_QMIF01000015.1"/>
</dbReference>
<keyword evidence="11" id="KW-0067">ATP-binding</keyword>
<name>A0A6P1ZG28_9BACT</name>
<proteinExistence type="inferred from homology"/>
<evidence type="ECO:0000256" key="10">
    <source>
        <dbReference type="ARBA" id="ARBA00022777"/>
    </source>
</evidence>
<comment type="pathway">
    <text evidence="3">Carbohydrate biosynthesis; gluconeogenesis.</text>
</comment>
<dbReference type="SUPFAM" id="SSF56059">
    <property type="entry name" value="Glutathione synthetase ATP-binding domain-like"/>
    <property type="match status" value="1"/>
</dbReference>
<dbReference type="Pfam" id="PF00391">
    <property type="entry name" value="PEP-utilizers"/>
    <property type="match status" value="1"/>
</dbReference>
<comment type="function">
    <text evidence="2">Catalyzes the phosphorylation of pyruvate to phosphoenolpyruvate.</text>
</comment>
<evidence type="ECO:0000259" key="16">
    <source>
        <dbReference type="Pfam" id="PF01326"/>
    </source>
</evidence>
<dbReference type="UniPathway" id="UPA00138"/>
<keyword evidence="12" id="KW-0460">Magnesium</keyword>
<dbReference type="Pfam" id="PF01326">
    <property type="entry name" value="PPDK_N"/>
    <property type="match status" value="1"/>
</dbReference>
<dbReference type="InterPro" id="IPR008279">
    <property type="entry name" value="PEP-util_enz_mobile_dom"/>
</dbReference>
<dbReference type="OrthoDB" id="9760711at2"/>
<keyword evidence="8" id="KW-0479">Metal-binding</keyword>
<dbReference type="GO" id="GO:0006094">
    <property type="term" value="P:gluconeogenesis"/>
    <property type="evidence" value="ECO:0007669"/>
    <property type="project" value="UniProtKB-UniPathway"/>
</dbReference>
<comment type="catalytic activity">
    <reaction evidence="14">
        <text>pyruvate + ATP + H2O = phosphoenolpyruvate + AMP + phosphate + 2 H(+)</text>
        <dbReference type="Rhea" id="RHEA:11364"/>
        <dbReference type="ChEBI" id="CHEBI:15361"/>
        <dbReference type="ChEBI" id="CHEBI:15377"/>
        <dbReference type="ChEBI" id="CHEBI:15378"/>
        <dbReference type="ChEBI" id="CHEBI:30616"/>
        <dbReference type="ChEBI" id="CHEBI:43474"/>
        <dbReference type="ChEBI" id="CHEBI:58702"/>
        <dbReference type="ChEBI" id="CHEBI:456215"/>
        <dbReference type="EC" id="2.7.9.2"/>
    </reaction>
</comment>
<reference evidence="17 18" key="1">
    <citation type="submission" date="2018-06" db="EMBL/GenBank/DDBJ databases">
        <title>Complete genome of Desulfovibrio marinus P48SEP.</title>
        <authorList>
            <person name="Crispim J.S."/>
            <person name="Vidigal P.M.P."/>
            <person name="Silva L.C.F."/>
            <person name="Araujo L.C."/>
            <person name="Laguardia C.N."/>
            <person name="Dias R.S."/>
            <person name="Sousa M.P."/>
            <person name="Paula S.O."/>
            <person name="Silva C."/>
        </authorList>
    </citation>
    <scope>NUCLEOTIDE SEQUENCE [LARGE SCALE GENOMIC DNA]</scope>
    <source>
        <strain evidence="17 18">P48SEP</strain>
    </source>
</reference>
<evidence type="ECO:0000256" key="7">
    <source>
        <dbReference type="ARBA" id="ARBA00022679"/>
    </source>
</evidence>
<evidence type="ECO:0000256" key="11">
    <source>
        <dbReference type="ARBA" id="ARBA00022840"/>
    </source>
</evidence>
<evidence type="ECO:0000313" key="18">
    <source>
        <dbReference type="Proteomes" id="UP000434052"/>
    </source>
</evidence>
<evidence type="ECO:0000256" key="5">
    <source>
        <dbReference type="ARBA" id="ARBA00011996"/>
    </source>
</evidence>
<feature type="domain" description="Pyruvate phosphate dikinase AMP/ATP-binding" evidence="16">
    <location>
        <begin position="128"/>
        <end position="428"/>
    </location>
</feature>
<dbReference type="PANTHER" id="PTHR43030:SF1">
    <property type="entry name" value="PHOSPHOENOLPYRUVATE SYNTHASE"/>
    <property type="match status" value="1"/>
</dbReference>
<evidence type="ECO:0000256" key="3">
    <source>
        <dbReference type="ARBA" id="ARBA00004742"/>
    </source>
</evidence>
<dbReference type="PANTHER" id="PTHR43030">
    <property type="entry name" value="PHOSPHOENOLPYRUVATE SYNTHASE"/>
    <property type="match status" value="1"/>
</dbReference>
<dbReference type="InterPro" id="IPR036637">
    <property type="entry name" value="Phosphohistidine_dom_sf"/>
</dbReference>
<dbReference type="Gene3D" id="3.50.30.10">
    <property type="entry name" value="Phosphohistidine domain"/>
    <property type="match status" value="1"/>
</dbReference>
<organism evidence="17 18">
    <name type="scientific">Oceanidesulfovibrio marinus</name>
    <dbReference type="NCBI Taxonomy" id="370038"/>
    <lineage>
        <taxon>Bacteria</taxon>
        <taxon>Pseudomonadati</taxon>
        <taxon>Thermodesulfobacteriota</taxon>
        <taxon>Desulfovibrionia</taxon>
        <taxon>Desulfovibrionales</taxon>
        <taxon>Desulfovibrionaceae</taxon>
        <taxon>Oceanidesulfovibrio</taxon>
    </lineage>
</organism>
<dbReference type="SUPFAM" id="SSF52009">
    <property type="entry name" value="Phosphohistidine domain"/>
    <property type="match status" value="1"/>
</dbReference>
<evidence type="ECO:0000313" key="17">
    <source>
        <dbReference type="EMBL" id="TVM31523.1"/>
    </source>
</evidence>
<keyword evidence="7" id="KW-0808">Transferase</keyword>
<keyword evidence="10 17" id="KW-0418">Kinase</keyword>
<keyword evidence="17" id="KW-0670">Pyruvate</keyword>
<dbReference type="Gene3D" id="3.30.470.20">
    <property type="entry name" value="ATP-grasp fold, B domain"/>
    <property type="match status" value="1"/>
</dbReference>
<dbReference type="EMBL" id="QMIF01000015">
    <property type="protein sequence ID" value="TVM31523.1"/>
    <property type="molecule type" value="Genomic_DNA"/>
</dbReference>
<accession>A0A6P1ZG28</accession>
<evidence type="ECO:0000256" key="2">
    <source>
        <dbReference type="ARBA" id="ARBA00002988"/>
    </source>
</evidence>
<evidence type="ECO:0000256" key="8">
    <source>
        <dbReference type="ARBA" id="ARBA00022723"/>
    </source>
</evidence>
<evidence type="ECO:0000256" key="4">
    <source>
        <dbReference type="ARBA" id="ARBA00007837"/>
    </source>
</evidence>
<dbReference type="AlphaFoldDB" id="A0A6P1ZG28"/>
<evidence type="ECO:0000256" key="9">
    <source>
        <dbReference type="ARBA" id="ARBA00022741"/>
    </source>
</evidence>
<evidence type="ECO:0000259" key="15">
    <source>
        <dbReference type="Pfam" id="PF00391"/>
    </source>
</evidence>
<sequence>MIRWIRDIYARRRLDREQEALRILKARYHTFRAVLHSNERALELISSFDEALLKRSGLSTILEELLAVTFELVDGLNRLSDNRYPALYGAHDRLARTTRQVTARLDSEGDAEILAISLEDAATEQARSIGGKAAFLGEMIRSGMPVPPGFVMTSLACRRFLERSGLDESIMRILRPLDAGAGDPSAAAREIRALINAAQVPDDIRSALADHWRAIGSPPVSVRSSALVEDNPAHSFAGQFTSVLNVCSEDALIQAYKDVVASNFGARPLTYRRQAGLPLDDFSMAAIVQTMVDARAAGVLFTLNPSDPENGRMLLSAVRGLGTQAVGGSSPADVFQPLRDDPADVLSIIADKEGGEVPAEGGGLTMATLSEQERAEPALIHNEISALLRWGLLAEVLFGAPQDMEWAVDQNGDLFFLQSRSIRLQGKAIRAARRITGEKLVADGVCAASGRAFGKARVLRDADNLTKPLPEGPVVLVLHQSLVDAAQLMPRLEGVVVELGNPTDHLSCVAREYGVPMITGAPGAVDAIPEGELVIVDADDHVVTRVPPDVVASMPQRKREHAPHASLSARARELRDLIVPLNLTDAYGPTFSISECRSLHDIVRFCHEKTLLSLFHAGDEAVEEADSLVHWLDDVPLQFLIIDLGGGLAPDVGRRISVRDVLSAPLQALCEGMNTPGLRWRAAPPVLSVSELMSRSMIDGGGERPLGNQNYALITRDYLNLNARVDFHFAMVDSVCGPNQQENFVRFRFKGGGTAAVQRERRAEFIGRILRANGYATDTQGDLVTASLTEVPGDDVREQLHMLGRLLGFSRLMDGAMVDDDAPRKAAEAFLEGDLALEHVDFQA</sequence>